<protein>
    <recommendedName>
        <fullName evidence="2">NAC-A/B domain-containing protein</fullName>
    </recommendedName>
</protein>
<dbReference type="Proteomes" id="UP000694725">
    <property type="component" value="Unplaced"/>
</dbReference>
<feature type="compositionally biased region" description="Pro residues" evidence="1">
    <location>
        <begin position="1103"/>
        <end position="1114"/>
    </location>
</feature>
<dbReference type="InterPro" id="IPR038187">
    <property type="entry name" value="NAC_A/B_dom_sf"/>
</dbReference>
<feature type="domain" description="NAC-A/B" evidence="2">
    <location>
        <begin position="1347"/>
        <end position="1412"/>
    </location>
</feature>
<feature type="compositionally biased region" description="Basic and acidic residues" evidence="1">
    <location>
        <begin position="936"/>
        <end position="947"/>
    </location>
</feature>
<accession>A0A8D1XSL2</accession>
<reference evidence="3" key="1">
    <citation type="submission" date="2025-08" db="UniProtKB">
        <authorList>
            <consortium name="Ensembl"/>
        </authorList>
    </citation>
    <scope>IDENTIFICATION</scope>
</reference>
<feature type="region of interest" description="Disordered" evidence="1">
    <location>
        <begin position="1420"/>
        <end position="1457"/>
    </location>
</feature>
<dbReference type="InterPro" id="IPR002715">
    <property type="entry name" value="Nas_poly-pep-assoc_cplx_dom"/>
</dbReference>
<dbReference type="CDD" id="cd14416">
    <property type="entry name" value="UBA_NACAD"/>
    <property type="match status" value="1"/>
</dbReference>
<dbReference type="InterPro" id="IPR016641">
    <property type="entry name" value="EGD2/NACA0like"/>
</dbReference>
<dbReference type="InterPro" id="IPR044034">
    <property type="entry name" value="NAC-like_UBA"/>
</dbReference>
<dbReference type="Pfam" id="PF01849">
    <property type="entry name" value="NAC"/>
    <property type="match status" value="1"/>
</dbReference>
<feature type="compositionally biased region" description="Low complexity" evidence="1">
    <location>
        <begin position="537"/>
        <end position="546"/>
    </location>
</feature>
<evidence type="ECO:0000259" key="2">
    <source>
        <dbReference type="PROSITE" id="PS51151"/>
    </source>
</evidence>
<feature type="compositionally biased region" description="Polar residues" evidence="1">
    <location>
        <begin position="634"/>
        <end position="643"/>
    </location>
</feature>
<feature type="compositionally biased region" description="Acidic residues" evidence="1">
    <location>
        <begin position="321"/>
        <end position="337"/>
    </location>
</feature>
<feature type="compositionally biased region" description="Acidic residues" evidence="1">
    <location>
        <begin position="1443"/>
        <end position="1457"/>
    </location>
</feature>
<dbReference type="PANTHER" id="PTHR21713">
    <property type="entry name" value="NASCENT POLYPEPTIDE ASSOCIATED COMPLEX ALPHA SUBUNIT-RELATED"/>
    <property type="match status" value="1"/>
</dbReference>
<organism evidence="3 4">
    <name type="scientific">Sus scrofa</name>
    <name type="common">Pig</name>
    <dbReference type="NCBI Taxonomy" id="9823"/>
    <lineage>
        <taxon>Eukaryota</taxon>
        <taxon>Metazoa</taxon>
        <taxon>Chordata</taxon>
        <taxon>Craniata</taxon>
        <taxon>Vertebrata</taxon>
        <taxon>Euteleostomi</taxon>
        <taxon>Mammalia</taxon>
        <taxon>Eutheria</taxon>
        <taxon>Laurasiatheria</taxon>
        <taxon>Artiodactyla</taxon>
        <taxon>Suina</taxon>
        <taxon>Suidae</taxon>
        <taxon>Sus</taxon>
    </lineage>
</organism>
<feature type="region of interest" description="Disordered" evidence="1">
    <location>
        <begin position="318"/>
        <end position="361"/>
    </location>
</feature>
<evidence type="ECO:0000256" key="1">
    <source>
        <dbReference type="SAM" id="MobiDB-lite"/>
    </source>
</evidence>
<feature type="compositionally biased region" description="Polar residues" evidence="1">
    <location>
        <begin position="897"/>
        <end position="907"/>
    </location>
</feature>
<feature type="compositionally biased region" description="Low complexity" evidence="1">
    <location>
        <begin position="1"/>
        <end position="15"/>
    </location>
</feature>
<dbReference type="CDD" id="cd22054">
    <property type="entry name" value="NAC_NACA"/>
    <property type="match status" value="1"/>
</dbReference>
<feature type="compositionally biased region" description="Low complexity" evidence="1">
    <location>
        <begin position="265"/>
        <end position="277"/>
    </location>
</feature>
<feature type="region of interest" description="Disordered" evidence="1">
    <location>
        <begin position="378"/>
        <end position="681"/>
    </location>
</feature>
<dbReference type="Gene3D" id="1.10.8.10">
    <property type="entry name" value="DNA helicase RuvA subunit, C-terminal domain"/>
    <property type="match status" value="1"/>
</dbReference>
<dbReference type="FunFam" id="2.20.70.30:FF:000002">
    <property type="entry name" value="Nascent polypeptide-associated complex (NAC), alpha subunit"/>
    <property type="match status" value="1"/>
</dbReference>
<dbReference type="Gene3D" id="2.20.70.30">
    <property type="entry name" value="Nascent polypeptide-associated complex domain"/>
    <property type="match status" value="1"/>
</dbReference>
<feature type="compositionally biased region" description="Acidic residues" evidence="1">
    <location>
        <begin position="1283"/>
        <end position="1292"/>
    </location>
</feature>
<feature type="region of interest" description="Disordered" evidence="1">
    <location>
        <begin position="1"/>
        <end position="279"/>
    </location>
</feature>
<evidence type="ECO:0000313" key="3">
    <source>
        <dbReference type="Ensembl" id="ENSSSCP00065009238.1"/>
    </source>
</evidence>
<proteinExistence type="predicted"/>
<feature type="compositionally biased region" description="Basic and acidic residues" evidence="1">
    <location>
        <begin position="846"/>
        <end position="859"/>
    </location>
</feature>
<feature type="compositionally biased region" description="Polar residues" evidence="1">
    <location>
        <begin position="811"/>
        <end position="820"/>
    </location>
</feature>
<feature type="region of interest" description="Disordered" evidence="1">
    <location>
        <begin position="728"/>
        <end position="877"/>
    </location>
</feature>
<dbReference type="InterPro" id="IPR041907">
    <property type="entry name" value="NACAD_UBA"/>
</dbReference>
<dbReference type="PROSITE" id="PS51151">
    <property type="entry name" value="NAC_AB"/>
    <property type="match status" value="1"/>
</dbReference>
<feature type="compositionally biased region" description="Low complexity" evidence="1">
    <location>
        <begin position="217"/>
        <end position="232"/>
    </location>
</feature>
<name>A0A8D1XSL2_PIG</name>
<dbReference type="Ensembl" id="ENSSSCT00065022765.1">
    <property type="protein sequence ID" value="ENSSSCP00065009238.1"/>
    <property type="gene ID" value="ENSSSCG00065017091.1"/>
</dbReference>
<feature type="region of interest" description="Disordered" evidence="1">
    <location>
        <begin position="897"/>
        <end position="1359"/>
    </location>
</feature>
<sequence>MPGEAARAELLLPEAGGPGPRTDLSCDAAAATTPKGDRLEHCALSPGPSTLALTFLPSKPGTRPPPEGASWDAGPGRAPSAWAVQTEGGPSPGSPEVRPAEGPLPASLEPRIVMGEETCRRAPPLPRAALPELRDWEGGHASPHPPPELRSQGDPPVPFPAPDSDSFFTPPSTPTETACPLLPGPGPRRDAGDAQAELGDSPPASPSGSYVTADGDSWASSPSCSLSLQAPAEGLDVPSGWGFSPAGSVADERELPPAQTSDTPSPESSLSGDSSSSWDQEGHFFDLDFLANDPMIPASLLPFQGSLIFQVEAVEVTPLPPEEEGVQEEQEQDEEQEAPVPRGDLAGEGEDDSTFASSLHSLSDLSITEGMDEAFAFRDDTSAASSEPDSASYAGADDERLYSGEPHAQPTTLLQDSPADAAFWGPEPALGAAPREAGTAAKSQEPGSEIPEVGPTSGQASAAGVGPHIPQEAPGLTGVTPQAQVEEAGSTMGPAPVAMVALGPLKEGDSPALGTEPRTSKGEEGLASLQNRKEETGQGSAAAASPEPQPEERVLMALLPLQDAGLPSVQESATEASPERQPEVDLVASLPLQDADIPLVQGFGSDSEASPEPQPEERDLMALLPLQDAGLPSDQESATQASPEPQPEERDLVAPLPLQDAGLPSGQESATEASPERQPEVDLVASLRLQEADIPLVQEFASETSPEPQLEEDLMASLPLEDAALPLPQPGVHLMAPLPLQDAGLPSGQESATEASPEPQPEERDLMALLPLQDAGLPSGQESATEASPERQPEVDLVAPLPLQDAGLPSDQESATQASPEPQPEERDLVDTGLPLGQESASEASPEPRPEPQPEERDLMASLPLQDAVLPLGQESATEAKEVDLTVFLPLQDADLTSDQESTTKALQTDAGCTPGTGPMATTAQRKRSKTSGLRPEPEEKDPDHSGGADALALDQAHPSGSEPAADARTPWALQGDPTTEAPDLPEPDSSGEETARAPEQGACLDGHVRRDDEAEPSLSPKEALGAEKQGGKVLEPVALSPEASPAACLEAGPVRPPSPVEEGRATLGPRLPRAAASEAGLGPGSESPSRAVPRLGGGCPKDPAPTLPLPSRQPEPMLGRGSGGQARAALRVLSPSPPQPPESRARHLASAPQDRTRGPEPPAPGVPMESAPTPSGPPAPCSCQGPREDLGEGQEPLGSPGLPPPRARARRAAAAFSGTPNPPGAGQVGLPPQPLPLSPKAAPKGGNHAKDLASSISPPCQVPLGSGPRSPAGPRGLPATEQQDDQDSVEEDSPRAPGSGQHSDSHGESSAELEEQDLSGPQTAQCLAQAPAGGASEETVAKAKQSRSEKKARKAMSKLGLRQIQGVTRITIQKSKNILFVIAKPDVFKSPASDTYVVFGEAKIEDLSQQVHRAAAEKFKVPSEPSPLVPESAPGPRVRPECEEEEEEEEEEVDEAGLELRDIELVMAQANVSRAKAVRALRDNQSDIVNAIMLTLKQGDTLGPSMGRGKGADRAVTTGDQRCHHGCDTEGGCQKLEKAGDGFSLET</sequence>
<dbReference type="Pfam" id="PF19026">
    <property type="entry name" value="UBA_HYPK"/>
    <property type="match status" value="1"/>
</dbReference>
<dbReference type="SMART" id="SM01407">
    <property type="entry name" value="NAC"/>
    <property type="match status" value="1"/>
</dbReference>
<evidence type="ECO:0000313" key="4">
    <source>
        <dbReference type="Proteomes" id="UP000694725"/>
    </source>
</evidence>
<feature type="compositionally biased region" description="Low complexity" evidence="1">
    <location>
        <begin position="1264"/>
        <end position="1282"/>
    </location>
</feature>
<dbReference type="GO" id="GO:0005854">
    <property type="term" value="C:nascent polypeptide-associated complex"/>
    <property type="evidence" value="ECO:0007669"/>
    <property type="project" value="InterPro"/>
</dbReference>